<evidence type="ECO:0000259" key="1">
    <source>
        <dbReference type="SMART" id="SM00849"/>
    </source>
</evidence>
<dbReference type="KEGG" id="sxn:IAG42_35960"/>
<proteinExistence type="predicted"/>
<name>A0A7H1BKW6_9ACTN</name>
<keyword evidence="2" id="KW-0614">Plasmid</keyword>
<evidence type="ECO:0000313" key="2">
    <source>
        <dbReference type="EMBL" id="QNS09371.1"/>
    </source>
</evidence>
<keyword evidence="3" id="KW-1185">Reference proteome</keyword>
<keyword evidence="2" id="KW-0378">Hydrolase</keyword>
<organism evidence="2 3">
    <name type="scientific">Streptomyces xanthii</name>
    <dbReference type="NCBI Taxonomy" id="2768069"/>
    <lineage>
        <taxon>Bacteria</taxon>
        <taxon>Bacillati</taxon>
        <taxon>Actinomycetota</taxon>
        <taxon>Actinomycetes</taxon>
        <taxon>Kitasatosporales</taxon>
        <taxon>Streptomycetaceae</taxon>
        <taxon>Streptomyces</taxon>
    </lineage>
</organism>
<dbReference type="PANTHER" id="PTHR42951:SF4">
    <property type="entry name" value="ACYL-COENZYME A THIOESTERASE MBLAC2"/>
    <property type="match status" value="1"/>
</dbReference>
<gene>
    <name evidence="2" type="ORF">IAG42_35960</name>
</gene>
<geneLocation type="plasmid" evidence="2 3">
    <name>unnamed1</name>
</geneLocation>
<dbReference type="Proteomes" id="UP000516428">
    <property type="component" value="Plasmid unnamed1"/>
</dbReference>
<dbReference type="EMBL" id="CP061282">
    <property type="protein sequence ID" value="QNS09371.1"/>
    <property type="molecule type" value="Genomic_DNA"/>
</dbReference>
<dbReference type="InterPro" id="IPR050855">
    <property type="entry name" value="NDM-1-like"/>
</dbReference>
<dbReference type="SUPFAM" id="SSF56281">
    <property type="entry name" value="Metallo-hydrolase/oxidoreductase"/>
    <property type="match status" value="1"/>
</dbReference>
<dbReference type="InterPro" id="IPR036866">
    <property type="entry name" value="RibonucZ/Hydroxyglut_hydro"/>
</dbReference>
<reference evidence="2 3" key="1">
    <citation type="submission" date="2020-09" db="EMBL/GenBank/DDBJ databases">
        <title>A novel species.</title>
        <authorList>
            <person name="Gao J."/>
        </authorList>
    </citation>
    <scope>NUCLEOTIDE SEQUENCE [LARGE SCALE GENOMIC DNA]</scope>
    <source>
        <strain evidence="2 3">CRXT-Y-14</strain>
        <plasmid evidence="2 3">unnamed1</plasmid>
    </source>
</reference>
<dbReference type="Pfam" id="PF00753">
    <property type="entry name" value="Lactamase_B"/>
    <property type="match status" value="1"/>
</dbReference>
<evidence type="ECO:0000313" key="3">
    <source>
        <dbReference type="Proteomes" id="UP000516428"/>
    </source>
</evidence>
<dbReference type="GO" id="GO:0016787">
    <property type="term" value="F:hydrolase activity"/>
    <property type="evidence" value="ECO:0007669"/>
    <property type="project" value="UniProtKB-KW"/>
</dbReference>
<accession>A0A7H1BKW6</accession>
<dbReference type="PANTHER" id="PTHR42951">
    <property type="entry name" value="METALLO-BETA-LACTAMASE DOMAIN-CONTAINING"/>
    <property type="match status" value="1"/>
</dbReference>
<dbReference type="InterPro" id="IPR001279">
    <property type="entry name" value="Metallo-B-lactamas"/>
</dbReference>
<dbReference type="CDD" id="cd16282">
    <property type="entry name" value="metallo-hydrolase-like_MBL-fold"/>
    <property type="match status" value="1"/>
</dbReference>
<sequence>MTAPRAAEPGTSRVPAPFAEVVEVADGVHAYLQPPGGWCLNNAGILVSEGESALVDTAATEARARHLRASALALNPAAPRAVVTTHFHGDHAFGNYLFPEALVVGHERTRTEMVAAGLHLTGLWPDVEWGGIELAPPALTFRDGLTLHIGSLRAELEHVGPAHTSNDTVVWLPRQKVLFTGDLVMNGVTPFCLMGSIAGSLAALDRLRAFGATTVVPGHGAVSGPEVFDVVEGYLRHVQRVAAEGHAAGLTPAQAAAEAGPGPYGGLLDAERLVPNLHRAYAELDGAGPEDPLPMPVMETALGEMIAYHGGPPCCLA</sequence>
<dbReference type="AlphaFoldDB" id="A0A7H1BKW6"/>
<dbReference type="Gene3D" id="3.60.15.10">
    <property type="entry name" value="Ribonuclease Z/Hydroxyacylglutathione hydrolase-like"/>
    <property type="match status" value="1"/>
</dbReference>
<dbReference type="SMART" id="SM00849">
    <property type="entry name" value="Lactamase_B"/>
    <property type="match status" value="1"/>
</dbReference>
<protein>
    <submittedName>
        <fullName evidence="2">MBL fold metallo-hydrolase</fullName>
    </submittedName>
</protein>
<feature type="domain" description="Metallo-beta-lactamase" evidence="1">
    <location>
        <begin position="40"/>
        <end position="219"/>
    </location>
</feature>